<dbReference type="EMBL" id="UZWD01000030">
    <property type="protein sequence ID" value="VDS05321.1"/>
    <property type="molecule type" value="Genomic_DNA"/>
</dbReference>
<dbReference type="InterPro" id="IPR031848">
    <property type="entry name" value="PrlF_antitoxin"/>
</dbReference>
<dbReference type="GO" id="GO:0001558">
    <property type="term" value="P:regulation of cell growth"/>
    <property type="evidence" value="ECO:0007669"/>
    <property type="project" value="InterPro"/>
</dbReference>
<evidence type="ECO:0000259" key="1">
    <source>
        <dbReference type="SMART" id="SM00966"/>
    </source>
</evidence>
<dbReference type="Proteomes" id="UP000268844">
    <property type="component" value="Unassembled WGS sequence"/>
</dbReference>
<dbReference type="SMART" id="SM00966">
    <property type="entry name" value="SpoVT_AbrB"/>
    <property type="match status" value="1"/>
</dbReference>
<dbReference type="GO" id="GO:0003677">
    <property type="term" value="F:DNA binding"/>
    <property type="evidence" value="ECO:0007669"/>
    <property type="project" value="InterPro"/>
</dbReference>
<dbReference type="OrthoDB" id="9809003at2"/>
<dbReference type="RefSeq" id="WP_126150860.1">
    <property type="nucleotide sequence ID" value="NZ_JBHTMH010000001.1"/>
</dbReference>
<gene>
    <name evidence="2" type="ORF">DEVEQU_02463</name>
</gene>
<dbReference type="InterPro" id="IPR007159">
    <property type="entry name" value="SpoVT-AbrB_dom"/>
</dbReference>
<name>A0A447ICW0_9HYPH</name>
<feature type="domain" description="SpoVT-AbrB" evidence="1">
    <location>
        <begin position="4"/>
        <end position="49"/>
    </location>
</feature>
<dbReference type="GO" id="GO:0003700">
    <property type="term" value="F:DNA-binding transcription factor activity"/>
    <property type="evidence" value="ECO:0007669"/>
    <property type="project" value="InterPro"/>
</dbReference>
<proteinExistence type="predicted"/>
<reference evidence="2 3" key="1">
    <citation type="submission" date="2018-12" db="EMBL/GenBank/DDBJ databases">
        <authorList>
            <person name="Criscuolo A."/>
        </authorList>
    </citation>
    <scope>NUCLEOTIDE SEQUENCE [LARGE SCALE GENOMIC DNA]</scope>
    <source>
        <strain evidence="2">ACIP1116281</strain>
    </source>
</reference>
<evidence type="ECO:0000313" key="3">
    <source>
        <dbReference type="Proteomes" id="UP000268844"/>
    </source>
</evidence>
<accession>A0A447ICW0</accession>
<dbReference type="AlphaFoldDB" id="A0A447ICW0"/>
<organism evidence="2 3">
    <name type="scientific">Devosia equisanguinis</name>
    <dbReference type="NCBI Taxonomy" id="2490941"/>
    <lineage>
        <taxon>Bacteria</taxon>
        <taxon>Pseudomonadati</taxon>
        <taxon>Pseudomonadota</taxon>
        <taxon>Alphaproteobacteria</taxon>
        <taxon>Hyphomicrobiales</taxon>
        <taxon>Devosiaceae</taxon>
        <taxon>Devosia</taxon>
    </lineage>
</organism>
<sequence length="71" mass="7698">MINSKMTDKAQTTIPEPVRKALRLSVGDEIAYVIGNGRVTISRANAVPADDPFAAFSEWDSDADRAAYAKL</sequence>
<keyword evidence="3" id="KW-1185">Reference proteome</keyword>
<dbReference type="InterPro" id="IPR037914">
    <property type="entry name" value="SpoVT-AbrB_sf"/>
</dbReference>
<protein>
    <submittedName>
        <fullName evidence="2">Putative regulator PrlF</fullName>
    </submittedName>
</protein>
<evidence type="ECO:0000313" key="2">
    <source>
        <dbReference type="EMBL" id="VDS05321.1"/>
    </source>
</evidence>
<dbReference type="GO" id="GO:0097351">
    <property type="term" value="F:toxin sequestering activity"/>
    <property type="evidence" value="ECO:0007669"/>
    <property type="project" value="InterPro"/>
</dbReference>
<dbReference type="Gene3D" id="2.10.260.10">
    <property type="match status" value="1"/>
</dbReference>
<dbReference type="Pfam" id="PF15937">
    <property type="entry name" value="PrlF_antitoxin"/>
    <property type="match status" value="1"/>
</dbReference>
<dbReference type="SUPFAM" id="SSF89447">
    <property type="entry name" value="AbrB/MazE/MraZ-like"/>
    <property type="match status" value="1"/>
</dbReference>